<keyword evidence="2" id="KW-1185">Reference proteome</keyword>
<dbReference type="InterPro" id="IPR011050">
    <property type="entry name" value="Pectin_lyase_fold/virulence"/>
</dbReference>
<gene>
    <name evidence="1" type="ORF">E7747_08320</name>
</gene>
<accession>A0A4P7W4F4</accession>
<proteinExistence type="predicted"/>
<dbReference type="RefSeq" id="WP_136415346.1">
    <property type="nucleotide sequence ID" value="NZ_CP039396.1"/>
</dbReference>
<dbReference type="Proteomes" id="UP000297149">
    <property type="component" value="Chromosome"/>
</dbReference>
<evidence type="ECO:0000313" key="1">
    <source>
        <dbReference type="EMBL" id="QCD42285.1"/>
    </source>
</evidence>
<dbReference type="SUPFAM" id="SSF51126">
    <property type="entry name" value="Pectin lyase-like"/>
    <property type="match status" value="1"/>
</dbReference>
<dbReference type="EMBL" id="CP039396">
    <property type="protein sequence ID" value="QCD42285.1"/>
    <property type="molecule type" value="Genomic_DNA"/>
</dbReference>
<dbReference type="AlphaFoldDB" id="A0A4P7W4F4"/>
<reference evidence="2" key="1">
    <citation type="submission" date="2019-02" db="EMBL/GenBank/DDBJ databases">
        <title>Isolation and identification of novel species under the genus Muribaculum.</title>
        <authorList>
            <person name="Miyake S."/>
            <person name="Ding Y."/>
            <person name="Low A."/>
            <person name="Soh M."/>
            <person name="Seedorf H."/>
        </authorList>
    </citation>
    <scope>NUCLEOTIDE SEQUENCE [LARGE SCALE GENOMIC DNA]</scope>
    <source>
        <strain evidence="2">H5</strain>
    </source>
</reference>
<protein>
    <submittedName>
        <fullName evidence="1">Uncharacterized protein</fullName>
    </submittedName>
</protein>
<name>A0A4P7W4F4_9BACT</name>
<evidence type="ECO:0000313" key="2">
    <source>
        <dbReference type="Proteomes" id="UP000297149"/>
    </source>
</evidence>
<organism evidence="1 2">
    <name type="scientific">Duncaniella dubosii</name>
    <dbReference type="NCBI Taxonomy" id="2518971"/>
    <lineage>
        <taxon>Bacteria</taxon>
        <taxon>Pseudomonadati</taxon>
        <taxon>Bacteroidota</taxon>
        <taxon>Bacteroidia</taxon>
        <taxon>Bacteroidales</taxon>
        <taxon>Muribaculaceae</taxon>
        <taxon>Duncaniella</taxon>
    </lineage>
</organism>
<sequence>MNIIYEKANHFIFVSCFMWNQRLFQSLTATLQHDNGIKVFYGYQSFIEAYEDAQDGDVITLSKGNFNTVECIEKSVSVIGNYAFDPNEESTSLISLEVSADDVTLCGLRILGTLRMSLSNDLKVKRCFIESLAADTTHTRTLIEDCAVQNDFSLARGIEESYRRSEIYRQHNGNTPDNMANFEYCTIHNVALEEINVHYVRGVKHYDNQLASYGIYRNCAIHWSRMVTGQSTAQAALHLNRQSDYRDLMLFGGLYGNVSYIVPDGTLAMYIEGRFIDSDNYSVINDSFPSFFEEEIVIPQSGGWEYKAPVGCFGHKPYPSIPRVVECNIDRETDAAGKLKIDLKVVVED</sequence>
<dbReference type="KEGG" id="ddb:E7747_08320"/>